<organism evidence="1 2">
    <name type="scientific">Lupinus luteus</name>
    <name type="common">European yellow lupine</name>
    <dbReference type="NCBI Taxonomy" id="3873"/>
    <lineage>
        <taxon>Eukaryota</taxon>
        <taxon>Viridiplantae</taxon>
        <taxon>Streptophyta</taxon>
        <taxon>Embryophyta</taxon>
        <taxon>Tracheophyta</taxon>
        <taxon>Spermatophyta</taxon>
        <taxon>Magnoliopsida</taxon>
        <taxon>eudicotyledons</taxon>
        <taxon>Gunneridae</taxon>
        <taxon>Pentapetalae</taxon>
        <taxon>rosids</taxon>
        <taxon>fabids</taxon>
        <taxon>Fabales</taxon>
        <taxon>Fabaceae</taxon>
        <taxon>Papilionoideae</taxon>
        <taxon>50 kb inversion clade</taxon>
        <taxon>genistoids sensu lato</taxon>
        <taxon>core genistoids</taxon>
        <taxon>Genisteae</taxon>
        <taxon>Lupinus</taxon>
    </lineage>
</organism>
<protein>
    <submittedName>
        <fullName evidence="1">Uncharacterized protein</fullName>
    </submittedName>
</protein>
<sequence>MSLAKGRSHKQISLLYILGLRYLYTHQNMHASWSSSGGSDDCALRYGLTHSNMGWQSRCQGNNLRSHHGWSMNVDRHSTNKI</sequence>
<name>A0AAV1Y2J9_LUPLU</name>
<gene>
    <name evidence="1" type="ORF">LLUT_LOCUS28631</name>
</gene>
<dbReference type="Proteomes" id="UP001497480">
    <property type="component" value="Unassembled WGS sequence"/>
</dbReference>
<evidence type="ECO:0000313" key="1">
    <source>
        <dbReference type="EMBL" id="CAL0327571.1"/>
    </source>
</evidence>
<reference evidence="1 2" key="1">
    <citation type="submission" date="2024-03" db="EMBL/GenBank/DDBJ databases">
        <authorList>
            <person name="Martinez-Hernandez J."/>
        </authorList>
    </citation>
    <scope>NUCLEOTIDE SEQUENCE [LARGE SCALE GENOMIC DNA]</scope>
</reference>
<dbReference type="AlphaFoldDB" id="A0AAV1Y2J9"/>
<keyword evidence="2" id="KW-1185">Reference proteome</keyword>
<proteinExistence type="predicted"/>
<accession>A0AAV1Y2J9</accession>
<dbReference type="EMBL" id="CAXHTB010000020">
    <property type="protein sequence ID" value="CAL0327571.1"/>
    <property type="molecule type" value="Genomic_DNA"/>
</dbReference>
<evidence type="ECO:0000313" key="2">
    <source>
        <dbReference type="Proteomes" id="UP001497480"/>
    </source>
</evidence>
<comment type="caution">
    <text evidence="1">The sequence shown here is derived from an EMBL/GenBank/DDBJ whole genome shotgun (WGS) entry which is preliminary data.</text>
</comment>